<name>A0ABX8RQN3_NOCIO</name>
<evidence type="ECO:0000313" key="2">
    <source>
        <dbReference type="Proteomes" id="UP000694257"/>
    </source>
</evidence>
<dbReference type="Proteomes" id="UP000694257">
    <property type="component" value="Chromosome"/>
</dbReference>
<accession>A0ABX8RQN3</accession>
<proteinExistence type="predicted"/>
<keyword evidence="2" id="KW-1185">Reference proteome</keyword>
<evidence type="ECO:0000313" key="1">
    <source>
        <dbReference type="EMBL" id="QXN91942.1"/>
    </source>
</evidence>
<dbReference type="EMBL" id="CP078145">
    <property type="protein sequence ID" value="QXN91942.1"/>
    <property type="molecule type" value="Genomic_DNA"/>
</dbReference>
<protein>
    <submittedName>
        <fullName evidence="1">Uncharacterized protein</fullName>
    </submittedName>
</protein>
<organism evidence="1 2">
    <name type="scientific">Nocardia iowensis</name>
    <dbReference type="NCBI Taxonomy" id="204891"/>
    <lineage>
        <taxon>Bacteria</taxon>
        <taxon>Bacillati</taxon>
        <taxon>Actinomycetota</taxon>
        <taxon>Actinomycetes</taxon>
        <taxon>Mycobacteriales</taxon>
        <taxon>Nocardiaceae</taxon>
        <taxon>Nocardia</taxon>
    </lineage>
</organism>
<reference evidence="1 2" key="1">
    <citation type="submission" date="2021-07" db="EMBL/GenBank/DDBJ databases">
        <title>Whole Genome Sequence of Nocardia Iowensis.</title>
        <authorList>
            <person name="Lamm A."/>
            <person name="Collins-Fairclough A.M."/>
            <person name="Bunk B."/>
            <person name="Sproer C."/>
        </authorList>
    </citation>
    <scope>NUCLEOTIDE SEQUENCE [LARGE SCALE GENOMIC DNA]</scope>
    <source>
        <strain evidence="1 2">NRRL 5646</strain>
    </source>
</reference>
<dbReference type="RefSeq" id="WP_218472791.1">
    <property type="nucleotide sequence ID" value="NZ_BAABJN010000009.1"/>
</dbReference>
<gene>
    <name evidence="1" type="ORF">KV110_01755</name>
</gene>
<sequence length="85" mass="9459">MRRDTIPIGVAVGREGYVRLHADCGRAEFDAEHQLIRVACPAVWCGSVSVADNVIQAHRTWDNRPCAWGRWRIVDDSVAAEKALS</sequence>